<evidence type="ECO:0000313" key="5">
    <source>
        <dbReference type="Proteomes" id="UP000054359"/>
    </source>
</evidence>
<dbReference type="GO" id="GO:0008286">
    <property type="term" value="P:insulin receptor signaling pathway"/>
    <property type="evidence" value="ECO:0007669"/>
    <property type="project" value="TreeGrafter"/>
</dbReference>
<gene>
    <name evidence="4" type="ORF">X975_03044</name>
</gene>
<dbReference type="GO" id="GO:0046935">
    <property type="term" value="F:1-phosphatidylinositol-3-kinase regulator activity"/>
    <property type="evidence" value="ECO:0007669"/>
    <property type="project" value="TreeGrafter"/>
</dbReference>
<dbReference type="FunFam" id="3.30.505.10:FF:000017">
    <property type="entry name" value="Phosphatidylinositol 3-kinase regulatory subunit gamma b"/>
    <property type="match status" value="1"/>
</dbReference>
<proteinExistence type="predicted"/>
<dbReference type="STRING" id="407821.A0A087V030"/>
<feature type="domain" description="SH2" evidence="3">
    <location>
        <begin position="421"/>
        <end position="514"/>
    </location>
</feature>
<keyword evidence="5" id="KW-1185">Reference proteome</keyword>
<dbReference type="CDD" id="cd09942">
    <property type="entry name" value="SH2_nSH2_p85_like"/>
    <property type="match status" value="1"/>
</dbReference>
<dbReference type="PRINTS" id="PR00678">
    <property type="entry name" value="PI3KINASEP85"/>
</dbReference>
<dbReference type="SMART" id="SM00252">
    <property type="entry name" value="SH2"/>
    <property type="match status" value="2"/>
</dbReference>
<evidence type="ECO:0000256" key="1">
    <source>
        <dbReference type="ARBA" id="ARBA00022999"/>
    </source>
</evidence>
<sequence length="527" mass="60273">MDKQCAMYLGELVQQLPVHHKVTLQTLMAHFCRICCLQHSRGFRSFPESMIRTLSHTLLRPPWENIEQIMCNSEAHMRIVKLLLLKGEWGEKPPEFLSQPAQPPHLYVIKTVKQNLHPHRSLEKLYNPEDSQKQESKDLQDADWYWGDITREEVNEKLANTCDGTFLVRNSSSKGNGEYTLTLRKGGSNKLIKIYHRNGKYGFSEPLSFSSVVDLITHYQHVSLAHYNSTLDIKLMHPYSRFSECETSEGPESSTKSLSSVNNEYLRATELYDKFYKDYEIMQNEISVKENLLDAVDNCIALLENQLDGCQKQTGDRTVCVENIDSIKRRIIILQGHQRELNCNLKHQSSYCRSLEREISALKPKLVLLYKQKEQAQMQLASQGITKENINKILQEPSSGKKCSSRSSSIKDLPHNDESTWLLEECSRNDAEILLAGKPNGTFLVRNSRTGDYALSIKVNGTVGHCLIHKTENGFGFAEPYDAHPTLKSLVLHYAQTSLEEHNESLKTTLTYPVFCPESEQYLNLTS</sequence>
<reference evidence="4 5" key="1">
    <citation type="submission" date="2013-11" db="EMBL/GenBank/DDBJ databases">
        <title>Genome sequencing of Stegodyphus mimosarum.</title>
        <authorList>
            <person name="Bechsgaard J."/>
        </authorList>
    </citation>
    <scope>NUCLEOTIDE SEQUENCE [LARGE SCALE GENOMIC DNA]</scope>
</reference>
<dbReference type="InterPro" id="IPR000980">
    <property type="entry name" value="SH2"/>
</dbReference>
<dbReference type="PANTHER" id="PTHR10155">
    <property type="entry name" value="PHOSPHATIDYLINOSITOL 3-KINASE REGULATORY SUBUNIT"/>
    <property type="match status" value="1"/>
</dbReference>
<dbReference type="SUPFAM" id="SSF48350">
    <property type="entry name" value="GTPase activation domain, GAP"/>
    <property type="match status" value="1"/>
</dbReference>
<dbReference type="PANTHER" id="PTHR10155:SF10">
    <property type="entry name" value="PI3K21B, ISOFORM B"/>
    <property type="match status" value="1"/>
</dbReference>
<dbReference type="FunFam" id="3.30.505.10:FF:000100">
    <property type="entry name" value="phosphatidylinositol 3-kinase regulatory subunit gamma"/>
    <property type="match status" value="1"/>
</dbReference>
<dbReference type="Proteomes" id="UP000054359">
    <property type="component" value="Unassembled WGS sequence"/>
</dbReference>
<dbReference type="InterPro" id="IPR032498">
    <property type="entry name" value="PI3K_P85_iSH2"/>
</dbReference>
<evidence type="ECO:0000256" key="2">
    <source>
        <dbReference type="PROSITE-ProRule" id="PRU00191"/>
    </source>
</evidence>
<dbReference type="Gene3D" id="1.10.287.1490">
    <property type="match status" value="1"/>
</dbReference>
<keyword evidence="1 2" id="KW-0727">SH2 domain</keyword>
<keyword evidence="4" id="KW-0808">Transferase</keyword>
<dbReference type="Gene3D" id="1.10.555.10">
    <property type="entry name" value="Rho GTPase activation protein"/>
    <property type="match status" value="1"/>
</dbReference>
<accession>A0A087V030</accession>
<dbReference type="PRINTS" id="PR00401">
    <property type="entry name" value="SH2DOMAIN"/>
</dbReference>
<dbReference type="OrthoDB" id="3175255at2759"/>
<organism evidence="4 5">
    <name type="scientific">Stegodyphus mimosarum</name>
    <name type="common">African social velvet spider</name>
    <dbReference type="NCBI Taxonomy" id="407821"/>
    <lineage>
        <taxon>Eukaryota</taxon>
        <taxon>Metazoa</taxon>
        <taxon>Ecdysozoa</taxon>
        <taxon>Arthropoda</taxon>
        <taxon>Chelicerata</taxon>
        <taxon>Arachnida</taxon>
        <taxon>Araneae</taxon>
        <taxon>Araneomorphae</taxon>
        <taxon>Entelegynae</taxon>
        <taxon>Eresoidea</taxon>
        <taxon>Eresidae</taxon>
        <taxon>Stegodyphus</taxon>
    </lineage>
</organism>
<dbReference type="GO" id="GO:0016301">
    <property type="term" value="F:kinase activity"/>
    <property type="evidence" value="ECO:0007669"/>
    <property type="project" value="UniProtKB-KW"/>
</dbReference>
<evidence type="ECO:0000259" key="3">
    <source>
        <dbReference type="PROSITE" id="PS50001"/>
    </source>
</evidence>
<dbReference type="GO" id="GO:0005942">
    <property type="term" value="C:phosphatidylinositol 3-kinase complex"/>
    <property type="evidence" value="ECO:0007669"/>
    <property type="project" value="TreeGrafter"/>
</dbReference>
<dbReference type="EMBL" id="KK122541">
    <property type="protein sequence ID" value="KFM82969.1"/>
    <property type="molecule type" value="Genomic_DNA"/>
</dbReference>
<dbReference type="GO" id="GO:0046854">
    <property type="term" value="P:phosphatidylinositol phosphate biosynthetic process"/>
    <property type="evidence" value="ECO:0007669"/>
    <property type="project" value="TreeGrafter"/>
</dbReference>
<protein>
    <submittedName>
        <fullName evidence="4">Phosphatidylinositol 3-kinase regulatory subunit alpha</fullName>
    </submittedName>
</protein>
<dbReference type="OMA" id="RSTKPMT"/>
<dbReference type="PROSITE" id="PS50001">
    <property type="entry name" value="SH2"/>
    <property type="match status" value="2"/>
</dbReference>
<dbReference type="AlphaFoldDB" id="A0A087V030"/>
<feature type="domain" description="SH2" evidence="3">
    <location>
        <begin position="144"/>
        <end position="239"/>
    </location>
</feature>
<feature type="non-terminal residue" evidence="4">
    <location>
        <position position="527"/>
    </location>
</feature>
<dbReference type="Pfam" id="PF00017">
    <property type="entry name" value="SH2"/>
    <property type="match status" value="2"/>
</dbReference>
<dbReference type="InterPro" id="IPR036860">
    <property type="entry name" value="SH2_dom_sf"/>
</dbReference>
<dbReference type="Pfam" id="PF16454">
    <property type="entry name" value="PI3K_P85_iSH2"/>
    <property type="match status" value="1"/>
</dbReference>
<dbReference type="SUPFAM" id="SSF55550">
    <property type="entry name" value="SH2 domain"/>
    <property type="match status" value="2"/>
</dbReference>
<dbReference type="InterPro" id="IPR035022">
    <property type="entry name" value="PI3kinase_P85_nSH2"/>
</dbReference>
<keyword evidence="4" id="KW-0418">Kinase</keyword>
<name>A0A087V030_STEMI</name>
<dbReference type="Gene3D" id="3.30.505.10">
    <property type="entry name" value="SH2 domain"/>
    <property type="match status" value="2"/>
</dbReference>
<evidence type="ECO:0000313" key="4">
    <source>
        <dbReference type="EMBL" id="KFM82969.1"/>
    </source>
</evidence>
<dbReference type="InterPro" id="IPR008936">
    <property type="entry name" value="Rho_GTPase_activation_prot"/>
</dbReference>